<dbReference type="InterPro" id="IPR036914">
    <property type="entry name" value="MGS-like_dom_sf"/>
</dbReference>
<dbReference type="FunFam" id="3.40.50.1380:FF:000001">
    <property type="entry name" value="Bifunctional purine biosynthesis protein PurH"/>
    <property type="match status" value="1"/>
</dbReference>
<evidence type="ECO:0000256" key="6">
    <source>
        <dbReference type="ARBA" id="ARBA00022801"/>
    </source>
</evidence>
<sequence length="520" mass="55475">MTPESNRQVRIARALLSVDDKAGLVDFARALSLHRIELWATGGTQRSISAAGIPVRAAEELTGIGSWFGGRVKTLHPAILGGVLAPRTEEGARELADRKLLSFDLVVVNFYPFERHLTEHPDAKDREEFVDIGGVTLARAAAKNHRDVAIVVDPADYLGITSELGTRSGALSDATRLRLALKAFERTAAYDAAIARGLGPATDRSSDPFPAEVTFRREPLKLRYGENPHQRASVYSAAGSGLPSTPFELVKGDSLSFTNLLDLDTALATVAEFPGPSAAVVKHATPCGVASGATVKEALERAVASDPVARYGCAIAINRPFGAGDADALAGIFVDLLSAPSFDQASRERLALRPKIKLVRIEPPSPQVERWEAHSGLGCLLLQEADRRELAPSDLRLVTGAAVTPEELCSLDFAWRVVRHSKSNAIVLAHGSRTVGIGSGQPTRARSVELACEVAGPRAKGAILASDAFFPFADGVEIAGKAGVRAIIQPGGSLRDPEVIAMADKFGMSMYFTGWRVFRH</sequence>
<reference evidence="11" key="1">
    <citation type="submission" date="2013-08" db="EMBL/GenBank/DDBJ databases">
        <authorList>
            <person name="Mendez C."/>
            <person name="Richter M."/>
            <person name="Ferrer M."/>
            <person name="Sanchez J."/>
        </authorList>
    </citation>
    <scope>NUCLEOTIDE SEQUENCE</scope>
</reference>
<reference evidence="11" key="2">
    <citation type="journal article" date="2014" name="ISME J.">
        <title>Microbial stratification in low pH oxic and suboxic macroscopic growths along an acid mine drainage.</title>
        <authorList>
            <person name="Mendez-Garcia C."/>
            <person name="Mesa V."/>
            <person name="Sprenger R.R."/>
            <person name="Richter M."/>
            <person name="Diez M.S."/>
            <person name="Solano J."/>
            <person name="Bargiela R."/>
            <person name="Golyshina O.V."/>
            <person name="Manteca A."/>
            <person name="Ramos J.L."/>
            <person name="Gallego J.R."/>
            <person name="Llorente I."/>
            <person name="Martins Dos Santos V.A."/>
            <person name="Jensen O.N."/>
            <person name="Pelaez A.I."/>
            <person name="Sanchez J."/>
            <person name="Ferrer M."/>
        </authorList>
    </citation>
    <scope>NUCLEOTIDE SEQUENCE</scope>
</reference>
<name>T1BMZ1_9ZZZZ</name>
<dbReference type="SMART" id="SM00798">
    <property type="entry name" value="AICARFT_IMPCHas"/>
    <property type="match status" value="1"/>
</dbReference>
<dbReference type="HAMAP" id="MF_00139">
    <property type="entry name" value="PurH"/>
    <property type="match status" value="1"/>
</dbReference>
<organism evidence="11">
    <name type="scientific">mine drainage metagenome</name>
    <dbReference type="NCBI Taxonomy" id="410659"/>
    <lineage>
        <taxon>unclassified sequences</taxon>
        <taxon>metagenomes</taxon>
        <taxon>ecological metagenomes</taxon>
    </lineage>
</organism>
<comment type="similarity">
    <text evidence="3">Belongs to the PurH family.</text>
</comment>
<evidence type="ECO:0000256" key="8">
    <source>
        <dbReference type="ARBA" id="ARBA00050488"/>
    </source>
</evidence>
<evidence type="ECO:0000256" key="7">
    <source>
        <dbReference type="ARBA" id="ARBA00023268"/>
    </source>
</evidence>
<dbReference type="InterPro" id="IPR011607">
    <property type="entry name" value="MGS-like_dom"/>
</dbReference>
<protein>
    <submittedName>
        <fullName evidence="11">Bifunctional phosphoribosylaminoimidazolecarboxamide formyltransferase/IMP cyclohydrolase</fullName>
    </submittedName>
</protein>
<dbReference type="InterPro" id="IPR016193">
    <property type="entry name" value="Cytidine_deaminase-like"/>
</dbReference>
<feature type="domain" description="MGS-like" evidence="10">
    <location>
        <begin position="6"/>
        <end position="152"/>
    </location>
</feature>
<evidence type="ECO:0000256" key="2">
    <source>
        <dbReference type="ARBA" id="ARBA00004954"/>
    </source>
</evidence>
<evidence type="ECO:0000256" key="5">
    <source>
        <dbReference type="ARBA" id="ARBA00022755"/>
    </source>
</evidence>
<dbReference type="Pfam" id="PF01808">
    <property type="entry name" value="AICARFT_IMPCHas"/>
    <property type="match status" value="1"/>
</dbReference>
<keyword evidence="6 11" id="KW-0378">Hydrolase</keyword>
<dbReference type="PANTHER" id="PTHR11692">
    <property type="entry name" value="BIFUNCTIONAL PURINE BIOSYNTHESIS PROTEIN PURH"/>
    <property type="match status" value="1"/>
</dbReference>
<evidence type="ECO:0000256" key="1">
    <source>
        <dbReference type="ARBA" id="ARBA00004844"/>
    </source>
</evidence>
<dbReference type="InterPro" id="IPR024051">
    <property type="entry name" value="AICAR_Tfase_dup_dom_sf"/>
</dbReference>
<dbReference type="Gene3D" id="3.40.140.20">
    <property type="match status" value="2"/>
</dbReference>
<keyword evidence="7" id="KW-0511">Multifunctional enzyme</keyword>
<dbReference type="Gene3D" id="3.40.50.1380">
    <property type="entry name" value="Methylglyoxal synthase-like domain"/>
    <property type="match status" value="1"/>
</dbReference>
<comment type="catalytic activity">
    <reaction evidence="8">
        <text>(6R)-10-formyltetrahydrofolate + 5-amino-1-(5-phospho-beta-D-ribosyl)imidazole-4-carboxamide = 5-formamido-1-(5-phospho-D-ribosyl)imidazole-4-carboxamide + (6S)-5,6,7,8-tetrahydrofolate</text>
        <dbReference type="Rhea" id="RHEA:22192"/>
        <dbReference type="ChEBI" id="CHEBI:57453"/>
        <dbReference type="ChEBI" id="CHEBI:58467"/>
        <dbReference type="ChEBI" id="CHEBI:58475"/>
        <dbReference type="ChEBI" id="CHEBI:195366"/>
        <dbReference type="EC" id="2.1.2.3"/>
    </reaction>
</comment>
<dbReference type="FunFam" id="3.40.140.20:FF:000001">
    <property type="entry name" value="Bifunctional purine biosynthesis protein PurH"/>
    <property type="match status" value="1"/>
</dbReference>
<dbReference type="GO" id="GO:0006189">
    <property type="term" value="P:'de novo' IMP biosynthetic process"/>
    <property type="evidence" value="ECO:0007669"/>
    <property type="project" value="UniProtKB-UniPathway"/>
</dbReference>
<dbReference type="CDD" id="cd01421">
    <property type="entry name" value="IMPCH"/>
    <property type="match status" value="1"/>
</dbReference>
<evidence type="ECO:0000313" key="11">
    <source>
        <dbReference type="EMBL" id="EQD74201.1"/>
    </source>
</evidence>
<dbReference type="UniPathway" id="UPA00074">
    <property type="reaction ID" value="UER00133"/>
</dbReference>
<comment type="pathway">
    <text evidence="1">Purine metabolism; IMP biosynthesis via de novo pathway; IMP from 5-formamido-1-(5-phospho-D-ribosyl)imidazole-4-carboxamide: step 1/1.</text>
</comment>
<dbReference type="SUPFAM" id="SSF53927">
    <property type="entry name" value="Cytidine deaminase-like"/>
    <property type="match status" value="1"/>
</dbReference>
<dbReference type="SMART" id="SM00851">
    <property type="entry name" value="MGS"/>
    <property type="match status" value="1"/>
</dbReference>
<dbReference type="Pfam" id="PF02142">
    <property type="entry name" value="MGS"/>
    <property type="match status" value="1"/>
</dbReference>
<dbReference type="EMBL" id="AUZY01001689">
    <property type="protein sequence ID" value="EQD74201.1"/>
    <property type="molecule type" value="Genomic_DNA"/>
</dbReference>
<evidence type="ECO:0000259" key="10">
    <source>
        <dbReference type="PROSITE" id="PS51855"/>
    </source>
</evidence>
<dbReference type="SUPFAM" id="SSF52335">
    <property type="entry name" value="Methylglyoxal synthase-like"/>
    <property type="match status" value="1"/>
</dbReference>
<dbReference type="PIRSF" id="PIRSF000414">
    <property type="entry name" value="AICARFT_IMPCHas"/>
    <property type="match status" value="1"/>
</dbReference>
<keyword evidence="4 11" id="KW-0808">Transferase</keyword>
<comment type="caution">
    <text evidence="11">The sequence shown here is derived from an EMBL/GenBank/DDBJ whole genome shotgun (WGS) entry which is preliminary data.</text>
</comment>
<dbReference type="NCBIfam" id="NF002049">
    <property type="entry name" value="PRK00881.1"/>
    <property type="match status" value="1"/>
</dbReference>
<comment type="catalytic activity">
    <reaction evidence="9">
        <text>IMP + H2O = 5-formamido-1-(5-phospho-D-ribosyl)imidazole-4-carboxamide</text>
        <dbReference type="Rhea" id="RHEA:18445"/>
        <dbReference type="ChEBI" id="CHEBI:15377"/>
        <dbReference type="ChEBI" id="CHEBI:58053"/>
        <dbReference type="ChEBI" id="CHEBI:58467"/>
        <dbReference type="EC" id="3.5.4.10"/>
    </reaction>
</comment>
<dbReference type="GO" id="GO:0005829">
    <property type="term" value="C:cytosol"/>
    <property type="evidence" value="ECO:0007669"/>
    <property type="project" value="TreeGrafter"/>
</dbReference>
<dbReference type="InterPro" id="IPR002695">
    <property type="entry name" value="PurH-like"/>
</dbReference>
<dbReference type="PROSITE" id="PS51855">
    <property type="entry name" value="MGS"/>
    <property type="match status" value="1"/>
</dbReference>
<proteinExistence type="inferred from homology"/>
<dbReference type="PANTHER" id="PTHR11692:SF0">
    <property type="entry name" value="BIFUNCTIONAL PURINE BIOSYNTHESIS PROTEIN ATIC"/>
    <property type="match status" value="1"/>
</dbReference>
<keyword evidence="5" id="KW-0658">Purine biosynthesis</keyword>
<dbReference type="AlphaFoldDB" id="T1BMZ1"/>
<evidence type="ECO:0000256" key="9">
    <source>
        <dbReference type="ARBA" id="ARBA00050687"/>
    </source>
</evidence>
<dbReference type="GO" id="GO:0003937">
    <property type="term" value="F:IMP cyclohydrolase activity"/>
    <property type="evidence" value="ECO:0007669"/>
    <property type="project" value="UniProtKB-EC"/>
</dbReference>
<gene>
    <name evidence="11" type="ORF">B1B_02800</name>
</gene>
<evidence type="ECO:0000256" key="3">
    <source>
        <dbReference type="ARBA" id="ARBA00007667"/>
    </source>
</evidence>
<dbReference type="GO" id="GO:0004643">
    <property type="term" value="F:phosphoribosylaminoimidazolecarboxamide formyltransferase activity"/>
    <property type="evidence" value="ECO:0007669"/>
    <property type="project" value="UniProtKB-EC"/>
</dbReference>
<evidence type="ECO:0000256" key="4">
    <source>
        <dbReference type="ARBA" id="ARBA00022679"/>
    </source>
</evidence>
<accession>T1BMZ1</accession>
<comment type="pathway">
    <text evidence="2">Purine metabolism; IMP biosynthesis via de novo pathway; 5-formamido-1-(5-phospho-D-ribosyl)imidazole-4-carboxamide from 5-amino-1-(5-phospho-D-ribosyl)imidazole-4-carboxamide (10-formyl THF route): step 1/1.</text>
</comment>